<keyword evidence="4" id="KW-0255">Endonuclease</keyword>
<gene>
    <name evidence="8" type="ORF">A2924_00035</name>
</gene>
<dbReference type="AlphaFoldDB" id="A0A1F5X0U9"/>
<keyword evidence="7" id="KW-0346">Stress response</keyword>
<evidence type="ECO:0000313" key="8">
    <source>
        <dbReference type="EMBL" id="OGF81483.1"/>
    </source>
</evidence>
<reference evidence="8 9" key="1">
    <citation type="journal article" date="2016" name="Nat. Commun.">
        <title>Thousands of microbial genomes shed light on interconnected biogeochemical processes in an aquifer system.</title>
        <authorList>
            <person name="Anantharaman K."/>
            <person name="Brown C.T."/>
            <person name="Hug L.A."/>
            <person name="Sharon I."/>
            <person name="Castelle C.J."/>
            <person name="Probst A.J."/>
            <person name="Thomas B.C."/>
            <person name="Singh A."/>
            <person name="Wilkins M.J."/>
            <person name="Karaoz U."/>
            <person name="Brodie E.L."/>
            <person name="Williams K.H."/>
            <person name="Hubbard S.S."/>
            <person name="Banfield J.F."/>
        </authorList>
    </citation>
    <scope>NUCLEOTIDE SEQUENCE [LARGE SCALE GENOMIC DNA]</scope>
</reference>
<dbReference type="GO" id="GO:0004519">
    <property type="term" value="F:endonuclease activity"/>
    <property type="evidence" value="ECO:0007669"/>
    <property type="project" value="UniProtKB-KW"/>
</dbReference>
<dbReference type="Gene3D" id="3.30.920.30">
    <property type="entry name" value="Hypothetical protein"/>
    <property type="match status" value="1"/>
</dbReference>
<evidence type="ECO:0000313" key="9">
    <source>
        <dbReference type="Proteomes" id="UP000178046"/>
    </source>
</evidence>
<proteinExistence type="inferred from homology"/>
<keyword evidence="2" id="KW-1277">Toxin-antitoxin system</keyword>
<dbReference type="GO" id="GO:0003729">
    <property type="term" value="F:mRNA binding"/>
    <property type="evidence" value="ECO:0007669"/>
    <property type="project" value="InterPro"/>
</dbReference>
<keyword evidence="3" id="KW-0540">Nuclease</keyword>
<evidence type="ECO:0000256" key="6">
    <source>
        <dbReference type="ARBA" id="ARBA00022884"/>
    </source>
</evidence>
<accession>A0A1F5X0U9</accession>
<evidence type="ECO:0000256" key="3">
    <source>
        <dbReference type="ARBA" id="ARBA00022722"/>
    </source>
</evidence>
<evidence type="ECO:0000256" key="1">
    <source>
        <dbReference type="ARBA" id="ARBA00006620"/>
    </source>
</evidence>
<dbReference type="SUPFAM" id="SSF54786">
    <property type="entry name" value="YcfA/nrd intein domain"/>
    <property type="match status" value="1"/>
</dbReference>
<evidence type="ECO:0000256" key="7">
    <source>
        <dbReference type="ARBA" id="ARBA00023016"/>
    </source>
</evidence>
<keyword evidence="6" id="KW-0694">RNA-binding</keyword>
<comment type="similarity">
    <text evidence="1">Belongs to the HicA mRNA interferase family.</text>
</comment>
<comment type="caution">
    <text evidence="8">The sequence shown here is derived from an EMBL/GenBank/DDBJ whole genome shotgun (WGS) entry which is preliminary data.</text>
</comment>
<evidence type="ECO:0000256" key="4">
    <source>
        <dbReference type="ARBA" id="ARBA00022759"/>
    </source>
</evidence>
<evidence type="ECO:0008006" key="10">
    <source>
        <dbReference type="Google" id="ProtNLM"/>
    </source>
</evidence>
<dbReference type="Proteomes" id="UP000178046">
    <property type="component" value="Unassembled WGS sequence"/>
</dbReference>
<dbReference type="EMBL" id="MFIA01000040">
    <property type="protein sequence ID" value="OGF81483.1"/>
    <property type="molecule type" value="Genomic_DNA"/>
</dbReference>
<organism evidence="8 9">
    <name type="scientific">Candidatus Giovannonibacteria bacterium RIFCSPLOWO2_01_FULL_44_16</name>
    <dbReference type="NCBI Taxonomy" id="1798348"/>
    <lineage>
        <taxon>Bacteria</taxon>
        <taxon>Candidatus Giovannoniibacteriota</taxon>
    </lineage>
</organism>
<dbReference type="GO" id="GO:0016787">
    <property type="term" value="F:hydrolase activity"/>
    <property type="evidence" value="ECO:0007669"/>
    <property type="project" value="UniProtKB-KW"/>
</dbReference>
<dbReference type="Pfam" id="PF07927">
    <property type="entry name" value="HicA_toxin"/>
    <property type="match status" value="1"/>
</dbReference>
<evidence type="ECO:0000256" key="5">
    <source>
        <dbReference type="ARBA" id="ARBA00022801"/>
    </source>
</evidence>
<dbReference type="InterPro" id="IPR038570">
    <property type="entry name" value="HicA_sf"/>
</dbReference>
<evidence type="ECO:0000256" key="2">
    <source>
        <dbReference type="ARBA" id="ARBA00022649"/>
    </source>
</evidence>
<protein>
    <recommendedName>
        <fullName evidence="10">Addiction module toxin, HicA family</fullName>
    </recommendedName>
</protein>
<sequence>MPSLKPISWKKFEKFVLYVGCKFERKRGDHRVYMREDLKRPVIFPEDREIPVFIIRNNLRTLGISHNEYLNILEKM</sequence>
<keyword evidence="5" id="KW-0378">Hydrolase</keyword>
<dbReference type="InterPro" id="IPR012933">
    <property type="entry name" value="HicA_mRNA_interferase"/>
</dbReference>
<name>A0A1F5X0U9_9BACT</name>